<organism evidence="2 3">
    <name type="scientific">Propionicimonas paludicola</name>
    <dbReference type="NCBI Taxonomy" id="185243"/>
    <lineage>
        <taxon>Bacteria</taxon>
        <taxon>Bacillati</taxon>
        <taxon>Actinomycetota</taxon>
        <taxon>Actinomycetes</taxon>
        <taxon>Propionibacteriales</taxon>
        <taxon>Nocardioidaceae</taxon>
        <taxon>Propionicimonas</taxon>
    </lineage>
</organism>
<feature type="domain" description="Cyclic nucleotide-binding" evidence="1">
    <location>
        <begin position="84"/>
        <end position="145"/>
    </location>
</feature>
<evidence type="ECO:0000313" key="3">
    <source>
        <dbReference type="Proteomes" id="UP000226079"/>
    </source>
</evidence>
<dbReference type="PROSITE" id="PS50042">
    <property type="entry name" value="CNMP_BINDING_3"/>
    <property type="match status" value="1"/>
</dbReference>
<protein>
    <submittedName>
        <fullName evidence="2">SIR2-like protein</fullName>
    </submittedName>
</protein>
<sequence length="516" mass="56969">MDFLGRIISIHLDRLDVNTPIVLPCVHDDADGFADVLEAVTRHYGGAFRWCGESPTLTHTPPAGPLNEPMARYLESLCSNRGVVVAIAEEGDGLHVTVNGSRELTGSTATLGDVLAMLSSSEMSRELVLLTYSLVDLDELRAALIWDAICLGLQFAPPELKTLVPIASGAVDVPSHCNRQEGAVRLVVRGEEFIERSAPTDLQPRLHNMLDSVDRRVVLFLGAGASASCRIPQGDYLRNLAIAHLTGRPTTSPDLLSGFRDWLEANQRWMAEERDIPAARFERGLTLERVLREEFFALNGRPRSESSTYGRIKSDCEKALERTPAGRRALWELPALLPKLVIATVNFDELIEDGMGAEHRVIVGDAQFSESADLVRARLHGEESCVPVLKIHGTVQEPDSMVANINDTSRGLPRSVEQVLDAITEDGESVLWLWVGCSMRDQDLRQWLAKQQASLLHEYWVDPLPPVSVRHYAQDIRRTQWAALEQDLGHRQITESSDLFLPALAAHARALSSAGL</sequence>
<accession>A0A2A9CPN1</accession>
<dbReference type="Pfam" id="PF13289">
    <property type="entry name" value="SIR2_2"/>
    <property type="match status" value="1"/>
</dbReference>
<dbReference type="InterPro" id="IPR000595">
    <property type="entry name" value="cNMP-bd_dom"/>
</dbReference>
<evidence type="ECO:0000313" key="2">
    <source>
        <dbReference type="EMBL" id="PFG16045.1"/>
    </source>
</evidence>
<proteinExistence type="predicted"/>
<comment type="caution">
    <text evidence="2">The sequence shown here is derived from an EMBL/GenBank/DDBJ whole genome shotgun (WGS) entry which is preliminary data.</text>
</comment>
<keyword evidence="3" id="KW-1185">Reference proteome</keyword>
<evidence type="ECO:0000259" key="1">
    <source>
        <dbReference type="PROSITE" id="PS50042"/>
    </source>
</evidence>
<dbReference type="AlphaFoldDB" id="A0A2A9CPN1"/>
<name>A0A2A9CPN1_9ACTN</name>
<dbReference type="Proteomes" id="UP000226079">
    <property type="component" value="Unassembled WGS sequence"/>
</dbReference>
<dbReference type="EMBL" id="PDJC01000001">
    <property type="protein sequence ID" value="PFG16045.1"/>
    <property type="molecule type" value="Genomic_DNA"/>
</dbReference>
<reference evidence="2 3" key="1">
    <citation type="submission" date="2017-10" db="EMBL/GenBank/DDBJ databases">
        <title>Sequencing the genomes of 1000 actinobacteria strains.</title>
        <authorList>
            <person name="Klenk H.-P."/>
        </authorList>
    </citation>
    <scope>NUCLEOTIDE SEQUENCE [LARGE SCALE GENOMIC DNA]</scope>
    <source>
        <strain evidence="2 3">DSM 15597</strain>
    </source>
</reference>
<gene>
    <name evidence="2" type="ORF">ATK74_0573</name>
</gene>